<sequence>MSPKSILLLVVVGLCAAQMAAAAPRHERGIADLLAAARAKLTQVLKNAEDAARSSVETVFNLVSEVEEKALDKGTEYLAEQGIDVNLTTVAVLLKGNVKVCANDDQWKTEATGVVKNVAGCVVKNVDTLLDMAEDAKELWETAKTLPTVMKKVADQCKAHADTDMPKDALAPGSTADALVAITAELDPNHDLTADARQILKAASHHLSKRDLWGFSRITRCVQAVYSLTKTDLVNIPGEILSIAARGYSVVQGAQASIPACVGKRVVDNLPTITKVASQLGVCVAKGVASEDELMDMIEANPKLAGLQNLVGVAEKLGALQNSGNALEALKTAGQLLG</sequence>
<protein>
    <submittedName>
        <fullName evidence="2">Glycerol-3-phosphate dehydrogenase [NAD(P)+]</fullName>
    </submittedName>
</protein>
<dbReference type="Proteomes" id="UP001219518">
    <property type="component" value="Unassembled WGS sequence"/>
</dbReference>
<reference evidence="2" key="2">
    <citation type="journal article" date="2023" name="BMC Genomics">
        <title>Pest status, molecular evolution, and epigenetic factors derived from the genome assembly of Frankliniella fusca, a thysanopteran phytovirus vector.</title>
        <authorList>
            <person name="Catto M.A."/>
            <person name="Labadie P.E."/>
            <person name="Jacobson A.L."/>
            <person name="Kennedy G.G."/>
            <person name="Srinivasan R."/>
            <person name="Hunt B.G."/>
        </authorList>
    </citation>
    <scope>NUCLEOTIDE SEQUENCE</scope>
    <source>
        <strain evidence="2">PL_HMW_Pooled</strain>
    </source>
</reference>
<reference evidence="2" key="1">
    <citation type="submission" date="2021-07" db="EMBL/GenBank/DDBJ databases">
        <authorList>
            <person name="Catto M.A."/>
            <person name="Jacobson A."/>
            <person name="Kennedy G."/>
            <person name="Labadie P."/>
            <person name="Hunt B.G."/>
            <person name="Srinivasan R."/>
        </authorList>
    </citation>
    <scope>NUCLEOTIDE SEQUENCE</scope>
    <source>
        <strain evidence="2">PL_HMW_Pooled</strain>
        <tissue evidence="2">Head</tissue>
    </source>
</reference>
<organism evidence="2 3">
    <name type="scientific">Frankliniella fusca</name>
    <dbReference type="NCBI Taxonomy" id="407009"/>
    <lineage>
        <taxon>Eukaryota</taxon>
        <taxon>Metazoa</taxon>
        <taxon>Ecdysozoa</taxon>
        <taxon>Arthropoda</taxon>
        <taxon>Hexapoda</taxon>
        <taxon>Insecta</taxon>
        <taxon>Pterygota</taxon>
        <taxon>Neoptera</taxon>
        <taxon>Paraneoptera</taxon>
        <taxon>Thysanoptera</taxon>
        <taxon>Terebrantia</taxon>
        <taxon>Thripoidea</taxon>
        <taxon>Thripidae</taxon>
        <taxon>Frankliniella</taxon>
    </lineage>
</organism>
<dbReference type="EMBL" id="JAHWGI010000055">
    <property type="protein sequence ID" value="KAK3908365.1"/>
    <property type="molecule type" value="Genomic_DNA"/>
</dbReference>
<proteinExistence type="predicted"/>
<name>A0AAE1GRY0_9NEOP</name>
<feature type="signal peptide" evidence="1">
    <location>
        <begin position="1"/>
        <end position="22"/>
    </location>
</feature>
<evidence type="ECO:0000313" key="2">
    <source>
        <dbReference type="EMBL" id="KAK3908365.1"/>
    </source>
</evidence>
<dbReference type="AlphaFoldDB" id="A0AAE1GRY0"/>
<gene>
    <name evidence="2" type="ORF">KUF71_018857</name>
</gene>
<keyword evidence="3" id="KW-1185">Reference proteome</keyword>
<keyword evidence="1" id="KW-0732">Signal</keyword>
<evidence type="ECO:0000256" key="1">
    <source>
        <dbReference type="SAM" id="SignalP"/>
    </source>
</evidence>
<comment type="caution">
    <text evidence="2">The sequence shown here is derived from an EMBL/GenBank/DDBJ whole genome shotgun (WGS) entry which is preliminary data.</text>
</comment>
<evidence type="ECO:0000313" key="3">
    <source>
        <dbReference type="Proteomes" id="UP001219518"/>
    </source>
</evidence>
<feature type="chain" id="PRO_5042266963" evidence="1">
    <location>
        <begin position="23"/>
        <end position="338"/>
    </location>
</feature>
<accession>A0AAE1GRY0</accession>